<accession>A0AAV4A4M9</accession>
<evidence type="ECO:0000313" key="2">
    <source>
        <dbReference type="EMBL" id="GFO01169.1"/>
    </source>
</evidence>
<organism evidence="2 3">
    <name type="scientific">Plakobranchus ocellatus</name>
    <dbReference type="NCBI Taxonomy" id="259542"/>
    <lineage>
        <taxon>Eukaryota</taxon>
        <taxon>Metazoa</taxon>
        <taxon>Spiralia</taxon>
        <taxon>Lophotrochozoa</taxon>
        <taxon>Mollusca</taxon>
        <taxon>Gastropoda</taxon>
        <taxon>Heterobranchia</taxon>
        <taxon>Euthyneura</taxon>
        <taxon>Panpulmonata</taxon>
        <taxon>Sacoglossa</taxon>
        <taxon>Placobranchoidea</taxon>
        <taxon>Plakobranchidae</taxon>
        <taxon>Plakobranchus</taxon>
    </lineage>
</organism>
<comment type="caution">
    <text evidence="2">The sequence shown here is derived from an EMBL/GenBank/DDBJ whole genome shotgun (WGS) entry which is preliminary data.</text>
</comment>
<feature type="transmembrane region" description="Helical" evidence="1">
    <location>
        <begin position="12"/>
        <end position="30"/>
    </location>
</feature>
<proteinExistence type="predicted"/>
<feature type="transmembrane region" description="Helical" evidence="1">
    <location>
        <begin position="145"/>
        <end position="163"/>
    </location>
</feature>
<dbReference type="EMBL" id="BLXT01003199">
    <property type="protein sequence ID" value="GFO01169.1"/>
    <property type="molecule type" value="Genomic_DNA"/>
</dbReference>
<dbReference type="Proteomes" id="UP000735302">
    <property type="component" value="Unassembled WGS sequence"/>
</dbReference>
<sequence length="234" mass="26873">MGSFWGHVDEGIFFVLIALWWMVCAFKEYILAESKGQSVRPNIHYSVTLGRPLPLEIFFKILFPTVGELLDGGVRFQDSEGNFVKLIYQQHMTIYGIFVIHSVTDLMAWLRAPLFPSFLGELLDGGVRFQDSEGNFVKLVYQQHMTIYGIFVIHSVTDLMAWFRAPLFPMFNYLTAVLAFLWYGVAFYYHASMHGKEPVEKIVHILPIFVMFLVSLASKCSLTIFVMFLVSLTI</sequence>
<name>A0AAV4A4M9_9GAST</name>
<feature type="transmembrane region" description="Helical" evidence="1">
    <location>
        <begin position="170"/>
        <end position="190"/>
    </location>
</feature>
<protein>
    <submittedName>
        <fullName evidence="2">Transmembrane protein 45b</fullName>
    </submittedName>
</protein>
<keyword evidence="3" id="KW-1185">Reference proteome</keyword>
<feature type="transmembrane region" description="Helical" evidence="1">
    <location>
        <begin position="202"/>
        <end position="230"/>
    </location>
</feature>
<keyword evidence="1 2" id="KW-0812">Transmembrane</keyword>
<dbReference type="InterPro" id="IPR042127">
    <property type="entry name" value="TMEM45"/>
</dbReference>
<evidence type="ECO:0000256" key="1">
    <source>
        <dbReference type="SAM" id="Phobius"/>
    </source>
</evidence>
<dbReference type="AlphaFoldDB" id="A0AAV4A4M9"/>
<reference evidence="2 3" key="1">
    <citation type="journal article" date="2021" name="Elife">
        <title>Chloroplast acquisition without the gene transfer in kleptoplastic sea slugs, Plakobranchus ocellatus.</title>
        <authorList>
            <person name="Maeda T."/>
            <person name="Takahashi S."/>
            <person name="Yoshida T."/>
            <person name="Shimamura S."/>
            <person name="Takaki Y."/>
            <person name="Nagai Y."/>
            <person name="Toyoda A."/>
            <person name="Suzuki Y."/>
            <person name="Arimoto A."/>
            <person name="Ishii H."/>
            <person name="Satoh N."/>
            <person name="Nishiyama T."/>
            <person name="Hasebe M."/>
            <person name="Maruyama T."/>
            <person name="Minagawa J."/>
            <person name="Obokata J."/>
            <person name="Shigenobu S."/>
        </authorList>
    </citation>
    <scope>NUCLEOTIDE SEQUENCE [LARGE SCALE GENOMIC DNA]</scope>
</reference>
<keyword evidence="1" id="KW-0472">Membrane</keyword>
<dbReference type="PANTHER" id="PTHR16007:SF15">
    <property type="entry name" value="TRANSMEMBRANE PROTEIN 45B"/>
    <property type="match status" value="1"/>
</dbReference>
<gene>
    <name evidence="2" type="ORF">PoB_002767400</name>
</gene>
<feature type="transmembrane region" description="Helical" evidence="1">
    <location>
        <begin position="92"/>
        <end position="110"/>
    </location>
</feature>
<evidence type="ECO:0000313" key="3">
    <source>
        <dbReference type="Proteomes" id="UP000735302"/>
    </source>
</evidence>
<keyword evidence="1" id="KW-1133">Transmembrane helix</keyword>
<dbReference type="PANTHER" id="PTHR16007">
    <property type="entry name" value="EPIDIDYMAL MEMBRANE PROTEIN E9-RELATED"/>
    <property type="match status" value="1"/>
</dbReference>